<accession>A0A418DZH0</accession>
<dbReference type="Gene3D" id="2.60.40.150">
    <property type="entry name" value="C2 domain"/>
    <property type="match status" value="1"/>
</dbReference>
<dbReference type="Gene3D" id="1.10.10.10">
    <property type="entry name" value="Winged helix-like DNA-binding domain superfamily/Winged helix DNA-binding domain"/>
    <property type="match status" value="2"/>
</dbReference>
<dbReference type="SMART" id="SM00382">
    <property type="entry name" value="AAA"/>
    <property type="match status" value="2"/>
</dbReference>
<dbReference type="Pfam" id="PF02889">
    <property type="entry name" value="Sec63"/>
    <property type="match status" value="2"/>
</dbReference>
<dbReference type="InterPro" id="IPR014001">
    <property type="entry name" value="Helicase_ATP-bd"/>
</dbReference>
<dbReference type="InterPro" id="IPR050474">
    <property type="entry name" value="Hel308_SKI2-like"/>
</dbReference>
<evidence type="ECO:0000256" key="4">
    <source>
        <dbReference type="ARBA" id="ARBA00022806"/>
    </source>
</evidence>
<dbReference type="FunFam" id="3.40.50.300:FF:000231">
    <property type="entry name" value="Activating signal cointegrator 1 complex subunit 3"/>
    <property type="match status" value="1"/>
</dbReference>
<protein>
    <recommendedName>
        <fullName evidence="6">U5 small nuclear ribonucleoprotein 200 kDa helicase</fullName>
    </recommendedName>
</protein>
<keyword evidence="7" id="KW-0812">Transmembrane</keyword>
<evidence type="ECO:0000259" key="8">
    <source>
        <dbReference type="PROSITE" id="PS51192"/>
    </source>
</evidence>
<dbReference type="InterPro" id="IPR001650">
    <property type="entry name" value="Helicase_C-like"/>
</dbReference>
<dbReference type="InterPro" id="IPR004179">
    <property type="entry name" value="Sec63-dom"/>
</dbReference>
<dbReference type="Proteomes" id="UP000285712">
    <property type="component" value="Unassembled WGS sequence"/>
</dbReference>
<dbReference type="SMART" id="SM00973">
    <property type="entry name" value="Sec63"/>
    <property type="match status" value="2"/>
</dbReference>
<evidence type="ECO:0000256" key="6">
    <source>
        <dbReference type="ARBA" id="ARBA00034541"/>
    </source>
</evidence>
<keyword evidence="2" id="KW-0547">Nucleotide-binding</keyword>
<dbReference type="CDD" id="cd18795">
    <property type="entry name" value="SF2_C_Ski2"/>
    <property type="match status" value="2"/>
</dbReference>
<dbReference type="PROSITE" id="PS51194">
    <property type="entry name" value="HELICASE_CTER"/>
    <property type="match status" value="2"/>
</dbReference>
<dbReference type="InterPro" id="IPR057842">
    <property type="entry name" value="WH_MER3"/>
</dbReference>
<feature type="transmembrane region" description="Helical" evidence="7">
    <location>
        <begin position="33"/>
        <end position="57"/>
    </location>
</feature>
<feature type="domain" description="Helicase ATP-binding" evidence="8">
    <location>
        <begin position="398"/>
        <end position="582"/>
    </location>
</feature>
<dbReference type="FunFam" id="3.40.50.300:FF:003287">
    <property type="entry name" value="U5 small nuclear ribonucleoprotein 200 kDa helicase"/>
    <property type="match status" value="1"/>
</dbReference>
<evidence type="ECO:0000256" key="3">
    <source>
        <dbReference type="ARBA" id="ARBA00022801"/>
    </source>
</evidence>
<dbReference type="GO" id="GO:0005524">
    <property type="term" value="F:ATP binding"/>
    <property type="evidence" value="ECO:0007669"/>
    <property type="project" value="UniProtKB-KW"/>
</dbReference>
<dbReference type="GO" id="GO:0004386">
    <property type="term" value="F:helicase activity"/>
    <property type="evidence" value="ECO:0007669"/>
    <property type="project" value="UniProtKB-KW"/>
</dbReference>
<dbReference type="SUPFAM" id="SSF46785">
    <property type="entry name" value="Winged helix' DNA-binding domain"/>
    <property type="match status" value="2"/>
</dbReference>
<dbReference type="SMART" id="SM00487">
    <property type="entry name" value="DEXDc"/>
    <property type="match status" value="2"/>
</dbReference>
<dbReference type="InterPro" id="IPR036388">
    <property type="entry name" value="WH-like_DNA-bd_sf"/>
</dbReference>
<dbReference type="GO" id="GO:0016787">
    <property type="term" value="F:hydrolase activity"/>
    <property type="evidence" value="ECO:0007669"/>
    <property type="project" value="UniProtKB-KW"/>
</dbReference>
<dbReference type="PROSITE" id="PS51192">
    <property type="entry name" value="HELICASE_ATP_BIND_1"/>
    <property type="match status" value="2"/>
</dbReference>
<evidence type="ECO:0000256" key="7">
    <source>
        <dbReference type="SAM" id="Phobius"/>
    </source>
</evidence>
<proteinExistence type="inferred from homology"/>
<keyword evidence="4" id="KW-0347">Helicase</keyword>
<dbReference type="InterPro" id="IPR036390">
    <property type="entry name" value="WH_DNA-bd_sf"/>
</dbReference>
<dbReference type="InterPro" id="IPR011545">
    <property type="entry name" value="DEAD/DEAH_box_helicase_dom"/>
</dbReference>
<keyword evidence="3" id="KW-0378">Hydrolase</keyword>
<evidence type="ECO:0000313" key="10">
    <source>
        <dbReference type="EMBL" id="RHZ03066.1"/>
    </source>
</evidence>
<dbReference type="InterPro" id="IPR003593">
    <property type="entry name" value="AAA+_ATPase"/>
</dbReference>
<dbReference type="EMBL" id="QUTG01000054">
    <property type="protein sequence ID" value="RHZ03066.1"/>
    <property type="molecule type" value="Genomic_DNA"/>
</dbReference>
<keyword evidence="7" id="KW-0472">Membrane</keyword>
<dbReference type="Gene3D" id="1.10.3380.10">
    <property type="entry name" value="Sec63 N-terminal domain-like domain"/>
    <property type="match status" value="2"/>
</dbReference>
<dbReference type="PIRSF" id="PIRSF039073">
    <property type="entry name" value="BRR2"/>
    <property type="match status" value="1"/>
</dbReference>
<dbReference type="Gene3D" id="3.40.50.300">
    <property type="entry name" value="P-loop containing nucleotide triphosphate hydrolases"/>
    <property type="match status" value="4"/>
</dbReference>
<dbReference type="PANTHER" id="PTHR47961">
    <property type="entry name" value="DNA POLYMERASE THETA, PUTATIVE (AFU_ORTHOLOGUE AFUA_1G05260)-RELATED"/>
    <property type="match status" value="1"/>
</dbReference>
<organism evidence="10 11">
    <name type="scientific">Aphanomyces astaci</name>
    <name type="common">Crayfish plague agent</name>
    <dbReference type="NCBI Taxonomy" id="112090"/>
    <lineage>
        <taxon>Eukaryota</taxon>
        <taxon>Sar</taxon>
        <taxon>Stramenopiles</taxon>
        <taxon>Oomycota</taxon>
        <taxon>Saprolegniomycetes</taxon>
        <taxon>Saprolegniales</taxon>
        <taxon>Verrucalvaceae</taxon>
        <taxon>Aphanomyces</taxon>
    </lineage>
</organism>
<evidence type="ECO:0000256" key="1">
    <source>
        <dbReference type="ARBA" id="ARBA00010140"/>
    </source>
</evidence>
<reference evidence="10 11" key="1">
    <citation type="submission" date="2018-08" db="EMBL/GenBank/DDBJ databases">
        <title>Aphanomyces genome sequencing and annotation.</title>
        <authorList>
            <person name="Minardi D."/>
            <person name="Oidtmann B."/>
            <person name="Van Der Giezen M."/>
            <person name="Studholme D.J."/>
        </authorList>
    </citation>
    <scope>NUCLEOTIDE SEQUENCE [LARGE SCALE GENOMIC DNA]</scope>
    <source>
        <strain evidence="10 11">Sv</strain>
    </source>
</reference>
<feature type="domain" description="Helicase ATP-binding" evidence="8">
    <location>
        <begin position="1238"/>
        <end position="1410"/>
    </location>
</feature>
<dbReference type="SMART" id="SM00490">
    <property type="entry name" value="HELICc"/>
    <property type="match status" value="2"/>
</dbReference>
<dbReference type="GO" id="GO:0005634">
    <property type="term" value="C:nucleus"/>
    <property type="evidence" value="ECO:0007669"/>
    <property type="project" value="TreeGrafter"/>
</dbReference>
<dbReference type="SUPFAM" id="SSF52540">
    <property type="entry name" value="P-loop containing nucleoside triphosphate hydrolases"/>
    <property type="match status" value="4"/>
</dbReference>
<dbReference type="FunFam" id="1.10.10.10:FF:000012">
    <property type="entry name" value="U5 small nuclear ribonucleoprotein helicase"/>
    <property type="match status" value="1"/>
</dbReference>
<comment type="similarity">
    <text evidence="1">Belongs to the helicase family. SKI2 subfamily.</text>
</comment>
<keyword evidence="7" id="KW-1133">Transmembrane helix</keyword>
<evidence type="ECO:0000313" key="11">
    <source>
        <dbReference type="Proteomes" id="UP000285712"/>
    </source>
</evidence>
<comment type="caution">
    <text evidence="10">The sequence shown here is derived from an EMBL/GenBank/DDBJ whole genome shotgun (WGS) entry which is preliminary data.</text>
</comment>
<dbReference type="VEuPathDB" id="FungiDB:H257_01796"/>
<evidence type="ECO:0000256" key="5">
    <source>
        <dbReference type="ARBA" id="ARBA00022840"/>
    </source>
</evidence>
<dbReference type="SUPFAM" id="SSF158702">
    <property type="entry name" value="Sec63 N-terminal domain-like"/>
    <property type="match status" value="2"/>
</dbReference>
<dbReference type="Pfam" id="PF00270">
    <property type="entry name" value="DEAD"/>
    <property type="match status" value="2"/>
</dbReference>
<dbReference type="FunFam" id="1.10.10.10:FF:000024">
    <property type="entry name" value="U5 small nuclear ribonucleoprotein helicase"/>
    <property type="match status" value="1"/>
</dbReference>
<feature type="transmembrane region" description="Helical" evidence="7">
    <location>
        <begin position="69"/>
        <end position="91"/>
    </location>
</feature>
<gene>
    <name evidence="10" type="ORF">DYB35_001678</name>
</gene>
<dbReference type="PANTHER" id="PTHR47961:SF4">
    <property type="entry name" value="ACTIVATING SIGNAL COINTEGRATOR 1 COMPLEX SUBUNIT 3"/>
    <property type="match status" value="1"/>
</dbReference>
<dbReference type="InterPro" id="IPR035892">
    <property type="entry name" value="C2_domain_sf"/>
</dbReference>
<dbReference type="FunFam" id="3.40.50.300:FF:000102">
    <property type="entry name" value="RNA helicase, activating signal cointegrator 1"/>
    <property type="match status" value="1"/>
</dbReference>
<dbReference type="GO" id="GO:0003676">
    <property type="term" value="F:nucleic acid binding"/>
    <property type="evidence" value="ECO:0007669"/>
    <property type="project" value="InterPro"/>
</dbReference>
<dbReference type="FunFam" id="1.10.3380.10:FF:000001">
    <property type="entry name" value="U5 small nuclear ribonucleoprotein helicase"/>
    <property type="match status" value="1"/>
</dbReference>
<name>A0A418DZH0_APHAT</name>
<dbReference type="FunFam" id="3.40.50.300:FF:000062">
    <property type="entry name" value="U5 small nuclear ribonucleoprotein helicase"/>
    <property type="match status" value="1"/>
</dbReference>
<dbReference type="Pfam" id="PF00271">
    <property type="entry name" value="Helicase_C"/>
    <property type="match status" value="2"/>
</dbReference>
<keyword evidence="5" id="KW-0067">ATP-binding</keyword>
<evidence type="ECO:0000259" key="9">
    <source>
        <dbReference type="PROSITE" id="PS51194"/>
    </source>
</evidence>
<sequence length="2021" mass="226372">MVIAVVFYISIVFGAPYGACGMGGRFYGRLSMPARLCCLLLQVPLLVLMALVVLARADVAFPTFNSSGLIWVVVGIMGLALLMNVIMASSWDRIAPSTTPKKRPLNIRPTKNALFHFDMVRPFVYSQEEPPAASFLRYDLVASNGNEKIAAPVVKTVSPEWLVSVCEQHTLLHDSPIPGSELASSIVESLKKDDAESMLFNLLGFDGIELIQEILSARASIQAFTTRQLTRAAAVASATTPPRSPSIKAKKASSVSISSELDQYVSKHQRKEARRNLRRQGDAAADDEQNWLEAAGYDMDVVQALRESNIDRKANTSTSLLKEQFGNMEYDTSMIMSGLPAGAVKTVEKGYEKVFIPAKVQKALAQDELVPISRMDPFTYSVFEGITHFNRLQSKLFEAAYTSNQNLLVCAPTGAGKTNVAMMTILREVKAQRNPTNGRVDAGTMKIIYVAPMKALAQEVVTRFSKRLRSLHIKVAELTGDMQMTKAQIDETHVIVTTPEKWDVITRKTHEQALLTQVKLLIIDEVHLLADERGPVIETIVARTLRRVESTQTMIRIVGLSATLPNYKDVAEFLRVSFPPHEPSGGGLFYFDASYRPVPLEQTFVGITDKGRTKQMAAMNLLAYEYAIDNITRGHQVMIFVHSRKETALTIRAVLDLAAKHGTIDMFAPADAPINESTASTLDMLLTKSRNADVKEFAPSGCGIHHAGMLRSDRNLTEQLFENGQIKLLCCTATLAWGVNLPAHAVLIKGTQIYNAEKGCMVPLSMLDVMQIFGRAGRPQYDTSGEATIVTTHDQLDHYLRALANQAPIESALIKTLPDHLNAEIVSGTVANLPEALAWLSYTYLFVRMMKNPMAYGMSYDERANDPMLVNKRTELLKQAIQTLEDARMIKFDHRRGDFAVTNLGRVASHYYITHGTIETFNEMLNQHMEDEDVLHVICSSAEFEQVQVREDETVELERVKKSCKLPIKGENASSGKANILLQAYISNTSSRLTNFTLISDTNYVAQNGSRVTRALFDICLKKGWPVAAEKVLNVAKSIDHRMWWTQSPLRRFLHVLPFDAVARLEERYDIDTLFTLSVDEIGVAVHSPRVAEKPLTQGILKVSVDVRCDFEWNDLYHGSVEAWWMWVEDDHAMYHAEHVLIHKAQRLDVIQCTFHVPVFQRTTPDYTLRLLSDRWVGVDSCHPVDIPLVSEDTPPEPVYYTPLLRLHPLPVSALHQPAFEDLYSFQFFNPIQTQLFHTMYHTDGNVLLGAPTGSGKTIVAELAMLRLWNVQERHNIVVYVAPLKALARERVKDWTRKFERTMGKRVVELTGDTTVEARVLKQASIIVTTPEKWDLVTRTIHATSFVHMVRLVLLDEVHLLGEDRGPVLEAIVSRMRMLRHAIRIVGLSTALANAVDVGKWMGIADPAHGIFNFRASVRPIAMDVHIQGFAGRHYVPRMAAMNKPTYHAIQSHSPTKPVLVFVSSRSQTRLTAMALISLAALAGSQKQFLWEDEDIMATWVDQVRDPGLKDTLVFGIGLHHAGLGSRDREIVEELFLNNKIQVVICTSTLAWGVNLPAHLVVVKGTEYYDPKQGRYADFPMTDILQMIGRAGRPQFDTSGVACVLVQDVKQNFIKRFIYEPLPVESSLHLHLDNTLNAEIANGTVQSVGDAVKYLSWTFLFQRVQKNPAYYRIDTTVEDFFKKLVSAILTRLVQTRCCTLAKGVVQPTALGKIASAQYLECRSVQHLHESLEALPGDADADSTTISLVRIVCGCVEFAQLPIRPQEERVVGSLAGQCRYQERSWKWDTHSSQLKCLLLLQLHLGQVPLPSSDFWNDLRLVLDHLPRVLGAMMDLAALLGRPSLVLAINQLGQGILYGYWPHAQSWWQLPHVTSDELALFPREFDGSVAQVKQALPRRLSDKQRQEILAIVEKMPQLSYTTTTQHDTSVQVHIQVHNAKLQTILTNRWTKPRPHMLYVLVVDDHDQLVTMVHLPYRKTISRTIPLPKAAMTVGTNHYTIHIVSNCSMVHIVKNPSTDESSIY</sequence>
<dbReference type="InterPro" id="IPR027417">
    <property type="entry name" value="P-loop_NTPase"/>
</dbReference>
<dbReference type="Pfam" id="PF23445">
    <property type="entry name" value="WHD_SNRNP200"/>
    <property type="match status" value="2"/>
</dbReference>
<feature type="domain" description="Helicase C-terminal" evidence="9">
    <location>
        <begin position="1442"/>
        <end position="1640"/>
    </location>
</feature>
<feature type="domain" description="Helicase C-terminal" evidence="9">
    <location>
        <begin position="620"/>
        <end position="825"/>
    </location>
</feature>
<evidence type="ECO:0000256" key="2">
    <source>
        <dbReference type="ARBA" id="ARBA00022741"/>
    </source>
</evidence>